<keyword evidence="2" id="KW-1185">Reference proteome</keyword>
<evidence type="ECO:0000313" key="1">
    <source>
        <dbReference type="EMBL" id="EOA96241.1"/>
    </source>
</evidence>
<gene>
    <name evidence="1" type="ORF">Anapl_07438</name>
</gene>
<name>R0JGY1_ANAPL</name>
<reference evidence="2" key="1">
    <citation type="journal article" date="2013" name="Nat. Genet.">
        <title>The duck genome and transcriptome provide insight into an avian influenza virus reservoir species.</title>
        <authorList>
            <person name="Huang Y."/>
            <person name="Li Y."/>
            <person name="Burt D.W."/>
            <person name="Chen H."/>
            <person name="Zhang Y."/>
            <person name="Qian W."/>
            <person name="Kim H."/>
            <person name="Gan S."/>
            <person name="Zhao Y."/>
            <person name="Li J."/>
            <person name="Yi K."/>
            <person name="Feng H."/>
            <person name="Zhu P."/>
            <person name="Li B."/>
            <person name="Liu Q."/>
            <person name="Fairley S."/>
            <person name="Magor K.E."/>
            <person name="Du Z."/>
            <person name="Hu X."/>
            <person name="Goodman L."/>
            <person name="Tafer H."/>
            <person name="Vignal A."/>
            <person name="Lee T."/>
            <person name="Kim K.W."/>
            <person name="Sheng Z."/>
            <person name="An Y."/>
            <person name="Searle S."/>
            <person name="Herrero J."/>
            <person name="Groenen M.A."/>
            <person name="Crooijmans R.P."/>
            <person name="Faraut T."/>
            <person name="Cai Q."/>
            <person name="Webster R.G."/>
            <person name="Aldridge J.R."/>
            <person name="Warren W.C."/>
            <person name="Bartschat S."/>
            <person name="Kehr S."/>
            <person name="Marz M."/>
            <person name="Stadler P.F."/>
            <person name="Smith J."/>
            <person name="Kraus R.H."/>
            <person name="Zhao Y."/>
            <person name="Ren L."/>
            <person name="Fei J."/>
            <person name="Morisson M."/>
            <person name="Kaiser P."/>
            <person name="Griffin D.K."/>
            <person name="Rao M."/>
            <person name="Pitel F."/>
            <person name="Wang J."/>
            <person name="Li N."/>
        </authorList>
    </citation>
    <scope>NUCLEOTIDE SEQUENCE [LARGE SCALE GENOMIC DNA]</scope>
</reference>
<proteinExistence type="predicted"/>
<organism evidence="1 2">
    <name type="scientific">Anas platyrhynchos</name>
    <name type="common">Mallard</name>
    <name type="synonym">Anas boschas</name>
    <dbReference type="NCBI Taxonomy" id="8839"/>
    <lineage>
        <taxon>Eukaryota</taxon>
        <taxon>Metazoa</taxon>
        <taxon>Chordata</taxon>
        <taxon>Craniata</taxon>
        <taxon>Vertebrata</taxon>
        <taxon>Euteleostomi</taxon>
        <taxon>Archelosauria</taxon>
        <taxon>Archosauria</taxon>
        <taxon>Dinosauria</taxon>
        <taxon>Saurischia</taxon>
        <taxon>Theropoda</taxon>
        <taxon>Coelurosauria</taxon>
        <taxon>Aves</taxon>
        <taxon>Neognathae</taxon>
        <taxon>Galloanserae</taxon>
        <taxon>Anseriformes</taxon>
        <taxon>Anatidae</taxon>
        <taxon>Anatinae</taxon>
        <taxon>Anas</taxon>
    </lineage>
</organism>
<dbReference type="EMBL" id="KB744042">
    <property type="protein sequence ID" value="EOA96241.1"/>
    <property type="molecule type" value="Genomic_DNA"/>
</dbReference>
<sequence length="344" mass="38275">MVLEAVMGAVLTLTETYFVLESFSPTRCKQFRIDNCVYSVDNRVYFVFGDGGRTTVKVWLLAWRRRRETDTRTGFEMRVKPTLLTFCSPLLFYNMKRRINEILVRVKSEPGFELEGVSLSSFRGHSLGVKHKACLSTAITCPWRASSPSCKGRTRSKYTKSTGHTKQLAGCSGKSVETPGKQVHPQGGGVSTAMAAMSKAAIFPTGKGSGWAWAGTRSLRHVSAPMWLRVICQAFCDTRIFFQPEPLLTRNLWVIFDHISLWDFLERTRQKFPCGGSRYAQHLKLVEVQMHCTVQRGDAVLGRSGATSQAVPLSQRVRPAPQAPRLLGSAALTKPDASGLHMNV</sequence>
<evidence type="ECO:0000313" key="2">
    <source>
        <dbReference type="Proteomes" id="UP000296049"/>
    </source>
</evidence>
<dbReference type="Proteomes" id="UP000296049">
    <property type="component" value="Unassembled WGS sequence"/>
</dbReference>
<dbReference type="AlphaFoldDB" id="R0JGY1"/>
<accession>R0JGY1</accession>
<protein>
    <submittedName>
        <fullName evidence="1">Uncharacterized protein</fullName>
    </submittedName>
</protein>